<dbReference type="AlphaFoldDB" id="A0A368F892"/>
<gene>
    <name evidence="2" type="ORF">ANCCAN_27867</name>
</gene>
<dbReference type="EMBL" id="JOJR01007421">
    <property type="protein sequence ID" value="RCN26407.1"/>
    <property type="molecule type" value="Genomic_DNA"/>
</dbReference>
<accession>A0A368F892</accession>
<dbReference type="OrthoDB" id="5858751at2759"/>
<feature type="domain" description="Flavodoxin-like" evidence="1">
    <location>
        <begin position="6"/>
        <end position="64"/>
    </location>
</feature>
<reference evidence="2 3" key="1">
    <citation type="submission" date="2014-10" db="EMBL/GenBank/DDBJ databases">
        <title>Draft genome of the hookworm Ancylostoma caninum.</title>
        <authorList>
            <person name="Mitreva M."/>
        </authorList>
    </citation>
    <scope>NUCLEOTIDE SEQUENCE [LARGE SCALE GENOMIC DNA]</scope>
    <source>
        <strain evidence="2 3">Baltimore</strain>
    </source>
</reference>
<evidence type="ECO:0000259" key="1">
    <source>
        <dbReference type="Pfam" id="PF00258"/>
    </source>
</evidence>
<dbReference type="Pfam" id="PF00258">
    <property type="entry name" value="Flavodoxin_1"/>
    <property type="match status" value="1"/>
</dbReference>
<evidence type="ECO:0000313" key="2">
    <source>
        <dbReference type="EMBL" id="RCN26407.1"/>
    </source>
</evidence>
<sequence>ADAKQKKKANFEAVKFAVVGFGPSSDGEANFNRASRTVLKRMKILGSKQIMNVALFDTEQPGNNPEKFVEQNSLLEFSESEISQRYTNLS</sequence>
<proteinExistence type="predicted"/>
<dbReference type="SUPFAM" id="SSF52218">
    <property type="entry name" value="Flavoproteins"/>
    <property type="match status" value="1"/>
</dbReference>
<evidence type="ECO:0000313" key="3">
    <source>
        <dbReference type="Proteomes" id="UP000252519"/>
    </source>
</evidence>
<protein>
    <recommendedName>
        <fullName evidence="1">Flavodoxin-like domain-containing protein</fullName>
    </recommendedName>
</protein>
<dbReference type="Proteomes" id="UP000252519">
    <property type="component" value="Unassembled WGS sequence"/>
</dbReference>
<feature type="non-terminal residue" evidence="2">
    <location>
        <position position="1"/>
    </location>
</feature>
<dbReference type="GO" id="GO:0010181">
    <property type="term" value="F:FMN binding"/>
    <property type="evidence" value="ECO:0007669"/>
    <property type="project" value="InterPro"/>
</dbReference>
<dbReference type="InterPro" id="IPR008254">
    <property type="entry name" value="Flavodoxin/NO_synth"/>
</dbReference>
<feature type="non-terminal residue" evidence="2">
    <location>
        <position position="90"/>
    </location>
</feature>
<dbReference type="Gene3D" id="3.40.50.360">
    <property type="match status" value="1"/>
</dbReference>
<name>A0A368F892_ANCCA</name>
<comment type="caution">
    <text evidence="2">The sequence shown here is derived from an EMBL/GenBank/DDBJ whole genome shotgun (WGS) entry which is preliminary data.</text>
</comment>
<dbReference type="STRING" id="29170.A0A368F892"/>
<dbReference type="InterPro" id="IPR029039">
    <property type="entry name" value="Flavoprotein-like_sf"/>
</dbReference>
<keyword evidence="3" id="KW-1185">Reference proteome</keyword>
<organism evidence="2 3">
    <name type="scientific">Ancylostoma caninum</name>
    <name type="common">Dog hookworm</name>
    <dbReference type="NCBI Taxonomy" id="29170"/>
    <lineage>
        <taxon>Eukaryota</taxon>
        <taxon>Metazoa</taxon>
        <taxon>Ecdysozoa</taxon>
        <taxon>Nematoda</taxon>
        <taxon>Chromadorea</taxon>
        <taxon>Rhabditida</taxon>
        <taxon>Rhabditina</taxon>
        <taxon>Rhabditomorpha</taxon>
        <taxon>Strongyloidea</taxon>
        <taxon>Ancylostomatidae</taxon>
        <taxon>Ancylostomatinae</taxon>
        <taxon>Ancylostoma</taxon>
    </lineage>
</organism>